<dbReference type="GO" id="GO:0005764">
    <property type="term" value="C:lysosome"/>
    <property type="evidence" value="ECO:0000318"/>
    <property type="project" value="GO_Central"/>
</dbReference>
<reference evidence="9" key="2">
    <citation type="submission" date="2018-02" db="UniProtKB">
        <authorList>
            <consortium name="EnsemblPlants"/>
        </authorList>
    </citation>
    <scope>IDENTIFICATION</scope>
    <source>
        <strain evidence="9">Williams 82</strain>
    </source>
</reference>
<evidence type="ECO:0000313" key="8">
    <source>
        <dbReference type="EMBL" id="KRH22319.1"/>
    </source>
</evidence>
<dbReference type="InterPro" id="IPR013128">
    <property type="entry name" value="Peptidase_C1A"/>
</dbReference>
<dbReference type="InterPro" id="IPR013201">
    <property type="entry name" value="Prot_inhib_I29"/>
</dbReference>
<feature type="signal peptide" evidence="5">
    <location>
        <begin position="1"/>
        <end position="26"/>
    </location>
</feature>
<dbReference type="SUPFAM" id="SSF54001">
    <property type="entry name" value="Cysteine proteinases"/>
    <property type="match status" value="1"/>
</dbReference>
<keyword evidence="4" id="KW-0788">Thiol protease</keyword>
<dbReference type="GO" id="GO:0004197">
    <property type="term" value="F:cysteine-type endopeptidase activity"/>
    <property type="evidence" value="ECO:0000318"/>
    <property type="project" value="GO_Central"/>
</dbReference>
<protein>
    <recommendedName>
        <fullName evidence="11">Cathepsin propeptide inhibitor domain-containing protein</fullName>
    </recommendedName>
</protein>
<feature type="chain" id="PRO_5014484105" description="Cathepsin propeptide inhibitor domain-containing protein" evidence="5">
    <location>
        <begin position="27"/>
        <end position="197"/>
    </location>
</feature>
<keyword evidence="3" id="KW-0378">Hydrolase</keyword>
<evidence type="ECO:0000313" key="9">
    <source>
        <dbReference type="EnsemblPlants" id="KRH22319"/>
    </source>
</evidence>
<reference evidence="8" key="3">
    <citation type="submission" date="2018-07" db="EMBL/GenBank/DDBJ databases">
        <title>WGS assembly of Glycine max.</title>
        <authorList>
            <person name="Schmutz J."/>
            <person name="Cannon S."/>
            <person name="Schlueter J."/>
            <person name="Ma J."/>
            <person name="Mitros T."/>
            <person name="Nelson W."/>
            <person name="Hyten D."/>
            <person name="Song Q."/>
            <person name="Thelen J."/>
            <person name="Cheng J."/>
            <person name="Xu D."/>
            <person name="Hellsten U."/>
            <person name="May G."/>
            <person name="Yu Y."/>
            <person name="Sakurai T."/>
            <person name="Umezawa T."/>
            <person name="Bhattacharyya M."/>
            <person name="Sandhu D."/>
            <person name="Valliyodan B."/>
            <person name="Lindquist E."/>
            <person name="Peto M."/>
            <person name="Grant D."/>
            <person name="Shu S."/>
            <person name="Goodstein D."/>
            <person name="Barry K."/>
            <person name="Futrell-Griggs M."/>
            <person name="Abernathy B."/>
            <person name="Du J."/>
            <person name="Tian Z."/>
            <person name="Zhu L."/>
            <person name="Gill N."/>
            <person name="Joshi T."/>
            <person name="Libault M."/>
            <person name="Sethuraman A."/>
            <person name="Zhang X."/>
            <person name="Shinozaki K."/>
            <person name="Nguyen H."/>
            <person name="Wing R."/>
            <person name="Cregan P."/>
            <person name="Specht J."/>
            <person name="Grimwood J."/>
            <person name="Rokhsar D."/>
            <person name="Stacey G."/>
            <person name="Shoemaker R."/>
            <person name="Jackson S."/>
        </authorList>
    </citation>
    <scope>NUCLEOTIDE SEQUENCE</scope>
    <source>
        <tissue evidence="8">Callus</tissue>
    </source>
</reference>
<dbReference type="SMR" id="A0A0R0H7V8"/>
<evidence type="ECO:0000259" key="7">
    <source>
        <dbReference type="SMART" id="SM00848"/>
    </source>
</evidence>
<evidence type="ECO:0000256" key="3">
    <source>
        <dbReference type="ARBA" id="ARBA00022801"/>
    </source>
</evidence>
<dbReference type="PROSITE" id="PS51257">
    <property type="entry name" value="PROKAR_LIPOPROTEIN"/>
    <property type="match status" value="1"/>
</dbReference>
<organism evidence="8">
    <name type="scientific">Glycine max</name>
    <name type="common">Soybean</name>
    <name type="synonym">Glycine hispida</name>
    <dbReference type="NCBI Taxonomy" id="3847"/>
    <lineage>
        <taxon>Eukaryota</taxon>
        <taxon>Viridiplantae</taxon>
        <taxon>Streptophyta</taxon>
        <taxon>Embryophyta</taxon>
        <taxon>Tracheophyta</taxon>
        <taxon>Spermatophyta</taxon>
        <taxon>Magnoliopsida</taxon>
        <taxon>eudicotyledons</taxon>
        <taxon>Gunneridae</taxon>
        <taxon>Pentapetalae</taxon>
        <taxon>rosids</taxon>
        <taxon>fabids</taxon>
        <taxon>Fabales</taxon>
        <taxon>Fabaceae</taxon>
        <taxon>Papilionoideae</taxon>
        <taxon>50 kb inversion clade</taxon>
        <taxon>NPAAA clade</taxon>
        <taxon>indigoferoid/millettioid clade</taxon>
        <taxon>Phaseoleae</taxon>
        <taxon>Glycine</taxon>
        <taxon>Glycine subgen. Soja</taxon>
    </lineage>
</organism>
<dbReference type="SMART" id="SM00848">
    <property type="entry name" value="Inhibitor_I29"/>
    <property type="match status" value="1"/>
</dbReference>
<proteinExistence type="inferred from homology"/>
<dbReference type="Gene3D" id="3.90.70.10">
    <property type="entry name" value="Cysteine proteinases"/>
    <property type="match status" value="1"/>
</dbReference>
<keyword evidence="5" id="KW-0732">Signal</keyword>
<reference evidence="8 9" key="1">
    <citation type="journal article" date="2010" name="Nature">
        <title>Genome sequence of the palaeopolyploid soybean.</title>
        <authorList>
            <person name="Schmutz J."/>
            <person name="Cannon S.B."/>
            <person name="Schlueter J."/>
            <person name="Ma J."/>
            <person name="Mitros T."/>
            <person name="Nelson W."/>
            <person name="Hyten D.L."/>
            <person name="Song Q."/>
            <person name="Thelen J.J."/>
            <person name="Cheng J."/>
            <person name="Xu D."/>
            <person name="Hellsten U."/>
            <person name="May G.D."/>
            <person name="Yu Y."/>
            <person name="Sakurai T."/>
            <person name="Umezawa T."/>
            <person name="Bhattacharyya M.K."/>
            <person name="Sandhu D."/>
            <person name="Valliyodan B."/>
            <person name="Lindquist E."/>
            <person name="Peto M."/>
            <person name="Grant D."/>
            <person name="Shu S."/>
            <person name="Goodstein D."/>
            <person name="Barry K."/>
            <person name="Futrell-Griggs M."/>
            <person name="Abernathy B."/>
            <person name="Du J."/>
            <person name="Tian Z."/>
            <person name="Zhu L."/>
            <person name="Gill N."/>
            <person name="Joshi T."/>
            <person name="Libault M."/>
            <person name="Sethuraman A."/>
            <person name="Zhang X.-C."/>
            <person name="Shinozaki K."/>
            <person name="Nguyen H.T."/>
            <person name="Wing R.A."/>
            <person name="Cregan P."/>
            <person name="Specht J."/>
            <person name="Grimwood J."/>
            <person name="Rokhsar D."/>
            <person name="Stacey G."/>
            <person name="Shoemaker R.C."/>
            <person name="Jackson S.A."/>
        </authorList>
    </citation>
    <scope>NUCLEOTIDE SEQUENCE</scope>
    <source>
        <strain evidence="9">cv. Williams 82</strain>
        <tissue evidence="8">Callus</tissue>
    </source>
</reference>
<evidence type="ECO:0008006" key="11">
    <source>
        <dbReference type="Google" id="ProtNLM"/>
    </source>
</evidence>
<dbReference type="GO" id="GO:0005615">
    <property type="term" value="C:extracellular space"/>
    <property type="evidence" value="ECO:0000318"/>
    <property type="project" value="GO_Central"/>
</dbReference>
<evidence type="ECO:0000256" key="1">
    <source>
        <dbReference type="ARBA" id="ARBA00008455"/>
    </source>
</evidence>
<evidence type="ECO:0000313" key="10">
    <source>
        <dbReference type="Proteomes" id="UP000008827"/>
    </source>
</evidence>
<keyword evidence="10" id="KW-1185">Reference proteome</keyword>
<comment type="similarity">
    <text evidence="1">Belongs to the peptidase C1 family.</text>
</comment>
<keyword evidence="2" id="KW-0645">Protease</keyword>
<gene>
    <name evidence="8" type="ORF">GLYMA_13G292900</name>
</gene>
<evidence type="ECO:0000256" key="2">
    <source>
        <dbReference type="ARBA" id="ARBA00022670"/>
    </source>
</evidence>
<feature type="domain" description="Peptidase C1A papain C-terminal" evidence="6">
    <location>
        <begin position="116"/>
        <end position="195"/>
    </location>
</feature>
<name>A0A0R0H7V8_SOYBN</name>
<dbReference type="Gramene" id="KRH22319">
    <property type="protein sequence ID" value="KRH22319"/>
    <property type="gene ID" value="GLYMA_13G292900"/>
</dbReference>
<dbReference type="EnsemblPlants" id="KRH22319">
    <property type="protein sequence ID" value="KRH22319"/>
    <property type="gene ID" value="GLYMA_13G292900"/>
</dbReference>
<accession>A0A0R0H7V8</accession>
<dbReference type="PANTHER" id="PTHR12411">
    <property type="entry name" value="CYSTEINE PROTEASE FAMILY C1-RELATED"/>
    <property type="match status" value="1"/>
</dbReference>
<evidence type="ECO:0000259" key="6">
    <source>
        <dbReference type="SMART" id="SM00645"/>
    </source>
</evidence>
<feature type="domain" description="Cathepsin propeptide inhibitor" evidence="7">
    <location>
        <begin position="41"/>
        <end position="91"/>
    </location>
</feature>
<dbReference type="Pfam" id="PF00112">
    <property type="entry name" value="Peptidase_C1"/>
    <property type="match status" value="1"/>
</dbReference>
<dbReference type="PaxDb" id="3847-GLYMA13G36880.2"/>
<dbReference type="AlphaFoldDB" id="A0A0R0H7V8"/>
<dbReference type="InterPro" id="IPR000668">
    <property type="entry name" value="Peptidase_C1A_C"/>
</dbReference>
<dbReference type="InParanoid" id="A0A0R0H7V8"/>
<dbReference type="EMBL" id="CM000846">
    <property type="protein sequence ID" value="KRH22319.1"/>
    <property type="molecule type" value="Genomic_DNA"/>
</dbReference>
<dbReference type="STRING" id="3847.A0A0R0H7V8"/>
<evidence type="ECO:0000256" key="4">
    <source>
        <dbReference type="ARBA" id="ARBA00022807"/>
    </source>
</evidence>
<dbReference type="Proteomes" id="UP000008827">
    <property type="component" value="Chromosome 13"/>
</dbReference>
<dbReference type="InterPro" id="IPR038765">
    <property type="entry name" value="Papain-like_cys_pep_sf"/>
</dbReference>
<dbReference type="GO" id="GO:0051603">
    <property type="term" value="P:proteolysis involved in protein catabolic process"/>
    <property type="evidence" value="ECO:0000318"/>
    <property type="project" value="GO_Central"/>
</dbReference>
<dbReference type="SMART" id="SM00645">
    <property type="entry name" value="Pept_C1"/>
    <property type="match status" value="1"/>
</dbReference>
<sequence length="197" mass="22871">MKTTITLSVPIINLLVLSNLWITASACPENSSDSEIRRKRYESWLKEYARKYGNKDQWEVHFEIYRRSTTLKNYAYKLTDNKFADLTNVEFRCMYLGYRPMLHLQTGFMYQKHGDLPKSIDWRRRGAVTHIKDQGHVGSCWAFSEVEGIKKIKTGKLVSLSEQQLIDCDRLGRMKHDTKDKDGTCGIATEAGYPVKH</sequence>
<evidence type="ECO:0000256" key="5">
    <source>
        <dbReference type="SAM" id="SignalP"/>
    </source>
</evidence>